<proteinExistence type="predicted"/>
<protein>
    <recommendedName>
        <fullName evidence="5">Phage tail protein</fullName>
    </recommendedName>
</protein>
<dbReference type="EMBL" id="JTFC01000031">
    <property type="protein sequence ID" value="RUS55071.1"/>
    <property type="molecule type" value="Genomic_DNA"/>
</dbReference>
<accession>A0A433RSE2</accession>
<feature type="domain" description="Siphovirus-type tail component C-terminal" evidence="2">
    <location>
        <begin position="182"/>
        <end position="288"/>
    </location>
</feature>
<evidence type="ECO:0000259" key="1">
    <source>
        <dbReference type="Pfam" id="PF05709"/>
    </source>
</evidence>
<evidence type="ECO:0000313" key="4">
    <source>
        <dbReference type="Proteomes" id="UP000288623"/>
    </source>
</evidence>
<dbReference type="Pfam" id="PF22768">
    <property type="entry name" value="SPP1_Dit"/>
    <property type="match status" value="1"/>
</dbReference>
<dbReference type="Proteomes" id="UP000288623">
    <property type="component" value="Unassembled WGS sequence"/>
</dbReference>
<feature type="domain" description="Siphovirus-type tail component RIFT-related" evidence="1">
    <location>
        <begin position="14"/>
        <end position="136"/>
    </location>
</feature>
<evidence type="ECO:0000259" key="2">
    <source>
        <dbReference type="Pfam" id="PF22768"/>
    </source>
</evidence>
<evidence type="ECO:0000313" key="3">
    <source>
        <dbReference type="EMBL" id="RUS55071.1"/>
    </source>
</evidence>
<dbReference type="OrthoDB" id="2079081at2"/>
<dbReference type="Gene3D" id="2.40.30.200">
    <property type="match status" value="1"/>
</dbReference>
<dbReference type="AlphaFoldDB" id="A0A433RSE2"/>
<dbReference type="Pfam" id="PF05709">
    <property type="entry name" value="Sipho_tail"/>
    <property type="match status" value="1"/>
</dbReference>
<dbReference type="InterPro" id="IPR054738">
    <property type="entry name" value="Siphovirus-type_tail_C"/>
</dbReference>
<name>A0A433RSE2_9BACL</name>
<dbReference type="Gene3D" id="2.60.120.860">
    <property type="match status" value="1"/>
</dbReference>
<evidence type="ECO:0008006" key="5">
    <source>
        <dbReference type="Google" id="ProtNLM"/>
    </source>
</evidence>
<dbReference type="RefSeq" id="WP_126990568.1">
    <property type="nucleotide sequence ID" value="NZ_JTFC01000031.1"/>
</dbReference>
<gene>
    <name evidence="3" type="ORF">QI30_08880</name>
</gene>
<sequence>MANQAEKVVFTNGRGQSVTLTNEFPYALESMGGKGDVAADIQTIKSPYVDGSFYVDTILESRDIPLDFAILAENRDDLLNKRQEIASIFNPKAGPGLLEYSNGSVKREIEVIVDGVPSFPTGDGVGRWFQRVVVNLLAPDPYWKTNEMAEPPYKPLFKFPFSSVKRYKTGLQLDERTILNDGDEATPLYIELKGPATRPQIINRTTSKYIKVNQDLGIGETMVIDTNHRTAKVVFIDSENNVRNVVNWLDLGSSLTSFKLEVGENRIAYVAESDITNNTFNLKWQKRYNAV</sequence>
<organism evidence="3 4">
    <name type="scientific">Candidatus Kurthia intestinigallinarum</name>
    <dbReference type="NCBI Taxonomy" id="1562256"/>
    <lineage>
        <taxon>Bacteria</taxon>
        <taxon>Bacillati</taxon>
        <taxon>Bacillota</taxon>
        <taxon>Bacilli</taxon>
        <taxon>Bacillales</taxon>
        <taxon>Caryophanaceae</taxon>
        <taxon>Kurthia</taxon>
    </lineage>
</organism>
<comment type="caution">
    <text evidence="3">The sequence shown here is derived from an EMBL/GenBank/DDBJ whole genome shotgun (WGS) entry which is preliminary data.</text>
</comment>
<reference evidence="3 4" key="1">
    <citation type="submission" date="2014-11" db="EMBL/GenBank/DDBJ databases">
        <title>Genome sequence and analysis of novel Kurthia sp.</title>
        <authorList>
            <person name="Lawson J.N."/>
            <person name="Gonzalez J.E."/>
            <person name="Rinauldi L."/>
            <person name="Xuan Z."/>
            <person name="Firman A."/>
            <person name="Shaddox L."/>
            <person name="Trudeau A."/>
            <person name="Shah S."/>
            <person name="Reiman D."/>
        </authorList>
    </citation>
    <scope>NUCLEOTIDE SEQUENCE [LARGE SCALE GENOMIC DNA]</scope>
    <source>
        <strain evidence="3 4">3B1D</strain>
    </source>
</reference>
<dbReference type="InterPro" id="IPR008841">
    <property type="entry name" value="Siphovirus-type_tail_N"/>
</dbReference>
<keyword evidence="4" id="KW-1185">Reference proteome</keyword>